<comment type="caution">
    <text evidence="2">The sequence shown here is derived from an EMBL/GenBank/DDBJ whole genome shotgun (WGS) entry which is preliminary data.</text>
</comment>
<feature type="domain" description="CRAL-TRIO" evidence="1">
    <location>
        <begin position="72"/>
        <end position="249"/>
    </location>
</feature>
<dbReference type="EMBL" id="LNIX01000033">
    <property type="protein sequence ID" value="OXA40429.1"/>
    <property type="molecule type" value="Genomic_DNA"/>
</dbReference>
<dbReference type="PROSITE" id="PS50191">
    <property type="entry name" value="CRAL_TRIO"/>
    <property type="match status" value="1"/>
</dbReference>
<accession>A0A226D5D0</accession>
<dbReference type="InterPro" id="IPR011074">
    <property type="entry name" value="CRAL/TRIO_N_dom"/>
</dbReference>
<dbReference type="Gene3D" id="3.40.525.10">
    <property type="entry name" value="CRAL-TRIO lipid binding domain"/>
    <property type="match status" value="1"/>
</dbReference>
<dbReference type="GO" id="GO:0005737">
    <property type="term" value="C:cytoplasm"/>
    <property type="evidence" value="ECO:0007669"/>
    <property type="project" value="TreeGrafter"/>
</dbReference>
<dbReference type="PANTHER" id="PTHR23324">
    <property type="entry name" value="SEC14 RELATED PROTEIN"/>
    <property type="match status" value="1"/>
</dbReference>
<protein>
    <recommendedName>
        <fullName evidence="1">CRAL-TRIO domain-containing protein</fullName>
    </recommendedName>
</protein>
<dbReference type="PANTHER" id="PTHR23324:SF83">
    <property type="entry name" value="SEC14-LIKE PROTEIN 2"/>
    <property type="match status" value="1"/>
</dbReference>
<dbReference type="SUPFAM" id="SSF52087">
    <property type="entry name" value="CRAL/TRIO domain"/>
    <property type="match status" value="1"/>
</dbReference>
<evidence type="ECO:0000259" key="1">
    <source>
        <dbReference type="PROSITE" id="PS50191"/>
    </source>
</evidence>
<dbReference type="SUPFAM" id="SSF46938">
    <property type="entry name" value="CRAL/TRIO N-terminal domain"/>
    <property type="match status" value="1"/>
</dbReference>
<dbReference type="InterPro" id="IPR036865">
    <property type="entry name" value="CRAL-TRIO_dom_sf"/>
</dbReference>
<sequence length="249" mass="28730">MEVFTDAELAALEQFRPRVVDVLPDEYARKDENLIRWLRARDLDLDKAEDLVKKSMQWRQDNKIDTIIESGIDSEMQKLFPFYIDAIDREGRVALTCPIGEWDVRESVEKDGPEKFIRYSRQLLETVSRRVRAVHEESGSNLPKGIRYTMICDYEGFGLRQLANMKSVNTILQIVGSYEAHYPETLNTALIINAPAVFSVLFNLMKPLMTARTINKIQIYSSDRAKWEPEVLKLVDASQIRPRFGGCKP</sequence>
<evidence type="ECO:0000313" key="2">
    <source>
        <dbReference type="EMBL" id="OXA40429.1"/>
    </source>
</evidence>
<keyword evidence="3" id="KW-1185">Reference proteome</keyword>
<dbReference type="InterPro" id="IPR036273">
    <property type="entry name" value="CRAL/TRIO_N_dom_sf"/>
</dbReference>
<dbReference type="Pfam" id="PF00650">
    <property type="entry name" value="CRAL_TRIO"/>
    <property type="match status" value="1"/>
</dbReference>
<dbReference type="InterPro" id="IPR051064">
    <property type="entry name" value="SEC14/CRAL-TRIO_domain"/>
</dbReference>
<dbReference type="OrthoDB" id="1434354at2759"/>
<organism evidence="2 3">
    <name type="scientific">Folsomia candida</name>
    <name type="common">Springtail</name>
    <dbReference type="NCBI Taxonomy" id="158441"/>
    <lineage>
        <taxon>Eukaryota</taxon>
        <taxon>Metazoa</taxon>
        <taxon>Ecdysozoa</taxon>
        <taxon>Arthropoda</taxon>
        <taxon>Hexapoda</taxon>
        <taxon>Collembola</taxon>
        <taxon>Entomobryomorpha</taxon>
        <taxon>Isotomoidea</taxon>
        <taxon>Isotomidae</taxon>
        <taxon>Proisotominae</taxon>
        <taxon>Folsomia</taxon>
    </lineage>
</organism>
<dbReference type="SMART" id="SM00516">
    <property type="entry name" value="SEC14"/>
    <property type="match status" value="1"/>
</dbReference>
<evidence type="ECO:0000313" key="3">
    <source>
        <dbReference type="Proteomes" id="UP000198287"/>
    </source>
</evidence>
<name>A0A226D5D0_FOLCA</name>
<proteinExistence type="predicted"/>
<dbReference type="CDD" id="cd00170">
    <property type="entry name" value="SEC14"/>
    <property type="match status" value="1"/>
</dbReference>
<reference evidence="2 3" key="1">
    <citation type="submission" date="2015-12" db="EMBL/GenBank/DDBJ databases">
        <title>The genome of Folsomia candida.</title>
        <authorList>
            <person name="Faddeeva A."/>
            <person name="Derks M.F."/>
            <person name="Anvar Y."/>
            <person name="Smit S."/>
            <person name="Van Straalen N."/>
            <person name="Roelofs D."/>
        </authorList>
    </citation>
    <scope>NUCLEOTIDE SEQUENCE [LARGE SCALE GENOMIC DNA]</scope>
    <source>
        <strain evidence="2 3">VU population</strain>
        <tissue evidence="2">Whole body</tissue>
    </source>
</reference>
<dbReference type="Proteomes" id="UP000198287">
    <property type="component" value="Unassembled WGS sequence"/>
</dbReference>
<gene>
    <name evidence="2" type="ORF">Fcan01_24637</name>
</gene>
<dbReference type="SMART" id="SM01100">
    <property type="entry name" value="CRAL_TRIO_N"/>
    <property type="match status" value="1"/>
</dbReference>
<dbReference type="AlphaFoldDB" id="A0A226D5D0"/>
<dbReference type="PRINTS" id="PR00180">
    <property type="entry name" value="CRETINALDHBP"/>
</dbReference>
<dbReference type="OMA" id="FSTMFKM"/>
<dbReference type="InterPro" id="IPR001251">
    <property type="entry name" value="CRAL-TRIO_dom"/>
</dbReference>